<sequence length="622" mass="70439">MSSIPANILDPVMQALWPTMPAAIQEKYLMQIRQQRTAEWQRNQPAGGPQGMPFEHTSTVESSATSHNQRGDSGPTRGRQDRQRHVEDQTQPRNRKKKKSKERSRRRRLSRSRSPSRRRTQDETDIPSNPANQGAIPPAFAPPPGDAINPALLQLLPGINIAHITTLLQQNAAGFIPPAVPGVSQAQLGQSIHQGHTMSITDPAATSFARGSHSASRGASAVAKRSFLRRHPNPTDENIEDHTANIVNEPCVDITKGKVSDLTGEQRKARTFILKLTSSCIRNVTGVGVKDKWPIPVDGILPERQNEQTGETYINPAFHRDVKHTDNRRLLVRVRDIIYAELSDEKTRPDFMNNTTMRITADTVYELAKVSWNGYKEAYRGQVEDGKRVLLRHNQQKTRRMQRRKQKSKKLALGVTSYIQRHGVDPTELITHEMMSDEASGPDTDAGELKEDWKRRLAAEAGMRDLPDTVLDKLGFFEIIRPNWRSVEYSDILHKLWDYFWEDLPPKDRQEFKQRVHSENRSSDDPPSIAPFDFGINRDWYEQHKDKYPHSIMLHDWFSFGDPIGFGTRANETRQGVDVSPDAEEELIPGSDVHSSSSRRSSSHSLSRSRSSSSRNDSEMST</sequence>
<comment type="caution">
    <text evidence="2">The sequence shown here is derived from an EMBL/GenBank/DDBJ whole genome shotgun (WGS) entry which is preliminary data.</text>
</comment>
<evidence type="ECO:0000313" key="3">
    <source>
        <dbReference type="Proteomes" id="UP000287166"/>
    </source>
</evidence>
<protein>
    <submittedName>
        <fullName evidence="2">Uncharacterized protein</fullName>
    </submittedName>
</protein>
<proteinExistence type="predicted"/>
<keyword evidence="3" id="KW-1185">Reference proteome</keyword>
<dbReference type="OrthoDB" id="2755095at2759"/>
<feature type="region of interest" description="Disordered" evidence="1">
    <location>
        <begin position="573"/>
        <end position="622"/>
    </location>
</feature>
<feature type="compositionally biased region" description="Basic and acidic residues" evidence="1">
    <location>
        <begin position="78"/>
        <end position="90"/>
    </location>
</feature>
<feature type="compositionally biased region" description="Low complexity" evidence="1">
    <location>
        <begin position="207"/>
        <end position="223"/>
    </location>
</feature>
<dbReference type="GeneID" id="38780627"/>
<feature type="region of interest" description="Disordered" evidence="1">
    <location>
        <begin position="207"/>
        <end position="240"/>
    </location>
</feature>
<dbReference type="EMBL" id="BFAD01000005">
    <property type="protein sequence ID" value="GBE83710.1"/>
    <property type="molecule type" value="Genomic_DNA"/>
</dbReference>
<gene>
    <name evidence="2" type="ORF">SCP_0507660</name>
</gene>
<feature type="compositionally biased region" description="Basic residues" evidence="1">
    <location>
        <begin position="93"/>
        <end position="118"/>
    </location>
</feature>
<feature type="compositionally biased region" description="Polar residues" evidence="1">
    <location>
        <begin position="56"/>
        <end position="68"/>
    </location>
</feature>
<dbReference type="STRING" id="139825.A0A401GNF8"/>
<organism evidence="2 3">
    <name type="scientific">Sparassis crispa</name>
    <dbReference type="NCBI Taxonomy" id="139825"/>
    <lineage>
        <taxon>Eukaryota</taxon>
        <taxon>Fungi</taxon>
        <taxon>Dikarya</taxon>
        <taxon>Basidiomycota</taxon>
        <taxon>Agaricomycotina</taxon>
        <taxon>Agaricomycetes</taxon>
        <taxon>Polyporales</taxon>
        <taxon>Sparassidaceae</taxon>
        <taxon>Sparassis</taxon>
    </lineage>
</organism>
<reference evidence="2 3" key="1">
    <citation type="journal article" date="2018" name="Sci. Rep.">
        <title>Genome sequence of the cauliflower mushroom Sparassis crispa (Hanabiratake) and its association with beneficial usage.</title>
        <authorList>
            <person name="Kiyama R."/>
            <person name="Furutani Y."/>
            <person name="Kawaguchi K."/>
            <person name="Nakanishi T."/>
        </authorList>
    </citation>
    <scope>NUCLEOTIDE SEQUENCE [LARGE SCALE GENOMIC DNA]</scope>
</reference>
<dbReference type="AlphaFoldDB" id="A0A401GNF8"/>
<evidence type="ECO:0000313" key="2">
    <source>
        <dbReference type="EMBL" id="GBE83710.1"/>
    </source>
</evidence>
<dbReference type="InParanoid" id="A0A401GNF8"/>
<dbReference type="Proteomes" id="UP000287166">
    <property type="component" value="Unassembled WGS sequence"/>
</dbReference>
<dbReference type="RefSeq" id="XP_027614623.1">
    <property type="nucleotide sequence ID" value="XM_027758822.1"/>
</dbReference>
<name>A0A401GNF8_9APHY</name>
<feature type="region of interest" description="Disordered" evidence="1">
    <location>
        <begin position="39"/>
        <end position="143"/>
    </location>
</feature>
<accession>A0A401GNF8</accession>
<evidence type="ECO:0000256" key="1">
    <source>
        <dbReference type="SAM" id="MobiDB-lite"/>
    </source>
</evidence>
<feature type="compositionally biased region" description="Low complexity" evidence="1">
    <location>
        <begin position="595"/>
        <end position="615"/>
    </location>
</feature>